<dbReference type="InterPro" id="IPR036412">
    <property type="entry name" value="HAD-like_sf"/>
</dbReference>
<dbReference type="SFLD" id="SFLDG01132">
    <property type="entry name" value="C1.5.3:_5'-Nucleotidase_Like"/>
    <property type="match status" value="1"/>
</dbReference>
<dbReference type="SUPFAM" id="SSF56784">
    <property type="entry name" value="HAD-like"/>
    <property type="match status" value="1"/>
</dbReference>
<dbReference type="OrthoDB" id="9803141at2"/>
<dbReference type="Proteomes" id="UP000295172">
    <property type="component" value="Unassembled WGS sequence"/>
</dbReference>
<comment type="caution">
    <text evidence="1">The sequence shown here is derived from an EMBL/GenBank/DDBJ whole genome shotgun (WGS) entry which is preliminary data.</text>
</comment>
<accession>A0A4R4WU07</accession>
<dbReference type="Pfam" id="PF00702">
    <property type="entry name" value="Hydrolase"/>
    <property type="match status" value="1"/>
</dbReference>
<dbReference type="SFLD" id="SFLDG01129">
    <property type="entry name" value="C1.5:_HAD__Beta-PGM__Phosphata"/>
    <property type="match status" value="1"/>
</dbReference>
<keyword evidence="2" id="KW-1185">Reference proteome</keyword>
<dbReference type="Gene3D" id="3.40.50.1000">
    <property type="entry name" value="HAD superfamily/HAD-like"/>
    <property type="match status" value="1"/>
</dbReference>
<reference evidence="1 2" key="1">
    <citation type="submission" date="2019-02" db="EMBL/GenBank/DDBJ databases">
        <title>Draft genome sequences of novel Actinobacteria.</title>
        <authorList>
            <person name="Sahin N."/>
            <person name="Ay H."/>
            <person name="Saygin H."/>
        </authorList>
    </citation>
    <scope>NUCLEOTIDE SEQUENCE [LARGE SCALE GENOMIC DNA]</scope>
    <source>
        <strain evidence="1 2">16K104</strain>
    </source>
</reference>
<dbReference type="InterPro" id="IPR006439">
    <property type="entry name" value="HAD-SF_hydro_IA"/>
</dbReference>
<dbReference type="RefSeq" id="WP_132322858.1">
    <property type="nucleotide sequence ID" value="NZ_SMKR01000095.1"/>
</dbReference>
<protein>
    <submittedName>
        <fullName evidence="1">Pyrimidine 5'-nucleotidase</fullName>
    </submittedName>
</protein>
<dbReference type="PANTHER" id="PTHR12725:SF117">
    <property type="entry name" value="HALOACID DEHALOGENASE-LIKE HYDROLASE"/>
    <property type="match status" value="1"/>
</dbReference>
<proteinExistence type="predicted"/>
<dbReference type="AlphaFoldDB" id="A0A4R4WU07"/>
<organism evidence="1 2">
    <name type="scientific">Kribbella turkmenica</name>
    <dbReference type="NCBI Taxonomy" id="2530375"/>
    <lineage>
        <taxon>Bacteria</taxon>
        <taxon>Bacillati</taxon>
        <taxon>Actinomycetota</taxon>
        <taxon>Actinomycetes</taxon>
        <taxon>Propionibacteriales</taxon>
        <taxon>Kribbellaceae</taxon>
        <taxon>Kribbella</taxon>
    </lineage>
</organism>
<dbReference type="EMBL" id="SMKR01000095">
    <property type="protein sequence ID" value="TDD21111.1"/>
    <property type="molecule type" value="Genomic_DNA"/>
</dbReference>
<dbReference type="InterPro" id="IPR010237">
    <property type="entry name" value="Pyr-5-nucltdase"/>
</dbReference>
<sequence length="229" mass="24870">MLADIDTWVLDLDNTLYPADSALAEQVTQGILSSVAGFYGTDVVGARRIQAELVAQYGTSLRGAMTTRDIDPHEFLSFERQIDYSVLSPNPDLAAALGALPGRRFVYTNGSAYHAEQALRQLGLTACFEGVFDILAGDLVPKPYEESLDAFLTRFTVAPGRAAMFDDLPVNLEVPLSRGMATVLVGGPPETPAPGKTPYRRLGDRQWQVWDLPAFLHSLTAPAVRPSTM</sequence>
<name>A0A4R4WU07_9ACTN</name>
<dbReference type="SFLD" id="SFLDS00003">
    <property type="entry name" value="Haloacid_Dehalogenase"/>
    <property type="match status" value="1"/>
</dbReference>
<dbReference type="PANTHER" id="PTHR12725">
    <property type="entry name" value="HALOACID DEHALOGENASE-LIKE HYDROLASE"/>
    <property type="match status" value="1"/>
</dbReference>
<dbReference type="NCBIfam" id="TIGR01509">
    <property type="entry name" value="HAD-SF-IA-v3"/>
    <property type="match status" value="1"/>
</dbReference>
<dbReference type="InterPro" id="IPR023214">
    <property type="entry name" value="HAD_sf"/>
</dbReference>
<dbReference type="Gene3D" id="1.10.150.450">
    <property type="match status" value="1"/>
</dbReference>
<evidence type="ECO:0000313" key="1">
    <source>
        <dbReference type="EMBL" id="TDD21111.1"/>
    </source>
</evidence>
<evidence type="ECO:0000313" key="2">
    <source>
        <dbReference type="Proteomes" id="UP000295172"/>
    </source>
</evidence>
<gene>
    <name evidence="1" type="ORF">E1218_21355</name>
</gene>